<evidence type="ECO:0000259" key="1">
    <source>
        <dbReference type="Pfam" id="PF05876"/>
    </source>
</evidence>
<protein>
    <submittedName>
        <fullName evidence="3">Terminase GpA</fullName>
    </submittedName>
</protein>
<dbReference type="KEGG" id="nsa:Nitsa_1794"/>
<dbReference type="EMBL" id="CP002452">
    <property type="protein sequence ID" value="ADV47039.1"/>
    <property type="molecule type" value="Genomic_DNA"/>
</dbReference>
<dbReference type="InterPro" id="IPR046454">
    <property type="entry name" value="GpA_endonuclease"/>
</dbReference>
<reference evidence="4" key="2">
    <citation type="submission" date="2011-01" db="EMBL/GenBank/DDBJ databases">
        <title>The complete genome of Nitratifractor salsuginis DSM 16511.</title>
        <authorList>
            <consortium name="US DOE Joint Genome Institute (JGI-PGF)"/>
            <person name="Lucas S."/>
            <person name="Copeland A."/>
            <person name="Lapidus A."/>
            <person name="Bruce D."/>
            <person name="Goodwin L."/>
            <person name="Pitluck S."/>
            <person name="Kyrpides N."/>
            <person name="Mavromatis K."/>
            <person name="Ivanova N."/>
            <person name="Mikhailova N."/>
            <person name="Zeytun A."/>
            <person name="Detter J.C."/>
            <person name="Tapia R."/>
            <person name="Han C."/>
            <person name="Land M."/>
            <person name="Hauser L."/>
            <person name="Markowitz V."/>
            <person name="Cheng J.-F."/>
            <person name="Hugenholtz P."/>
            <person name="Woyke T."/>
            <person name="Wu D."/>
            <person name="Tindall B."/>
            <person name="Schuetze A."/>
            <person name="Brambilla E."/>
            <person name="Klenk H.-P."/>
            <person name="Eisen J.A."/>
        </authorList>
    </citation>
    <scope>NUCLEOTIDE SEQUENCE [LARGE SCALE GENOMIC DNA]</scope>
    <source>
        <strain evidence="4">DSM 16511 / JCM 12458 / E9I37-1</strain>
    </source>
</reference>
<evidence type="ECO:0000313" key="3">
    <source>
        <dbReference type="EMBL" id="ADV47039.1"/>
    </source>
</evidence>
<dbReference type="Proteomes" id="UP000008633">
    <property type="component" value="Chromosome"/>
</dbReference>
<evidence type="ECO:0000313" key="4">
    <source>
        <dbReference type="Proteomes" id="UP000008633"/>
    </source>
</evidence>
<evidence type="ECO:0000259" key="2">
    <source>
        <dbReference type="Pfam" id="PF20454"/>
    </source>
</evidence>
<dbReference type="InterPro" id="IPR027417">
    <property type="entry name" value="P-loop_NTPase"/>
</dbReference>
<organism evidence="3 4">
    <name type="scientific">Nitratifractor salsuginis (strain DSM 16511 / JCM 12458 / E9I37-1)</name>
    <dbReference type="NCBI Taxonomy" id="749222"/>
    <lineage>
        <taxon>Bacteria</taxon>
        <taxon>Pseudomonadati</taxon>
        <taxon>Campylobacterota</taxon>
        <taxon>Epsilonproteobacteria</taxon>
        <taxon>Campylobacterales</taxon>
        <taxon>Sulfurovaceae</taxon>
        <taxon>Nitratifractor</taxon>
    </lineage>
</organism>
<dbReference type="eggNOG" id="COG5525">
    <property type="taxonomic scope" value="Bacteria"/>
</dbReference>
<dbReference type="GO" id="GO:0016887">
    <property type="term" value="F:ATP hydrolysis activity"/>
    <property type="evidence" value="ECO:0007669"/>
    <property type="project" value="InterPro"/>
</dbReference>
<accession>E6X1P8</accession>
<gene>
    <name evidence="3" type="ordered locus">Nitsa_1794</name>
</gene>
<dbReference type="InterPro" id="IPR046453">
    <property type="entry name" value="GpA_ATPase"/>
</dbReference>
<feature type="domain" description="Terminase large subunit GpA endonuclease" evidence="2">
    <location>
        <begin position="295"/>
        <end position="586"/>
    </location>
</feature>
<keyword evidence="4" id="KW-1185">Reference proteome</keyword>
<dbReference type="STRING" id="749222.Nitsa_1794"/>
<dbReference type="AlphaFoldDB" id="E6X1P8"/>
<name>E6X1P8_NITSE</name>
<reference evidence="3 4" key="1">
    <citation type="journal article" date="2011" name="Stand. Genomic Sci.">
        <title>Complete genome sequence of Nitratifractor salsuginis type strain (E9I37-1).</title>
        <authorList>
            <person name="Anderson I."/>
            <person name="Sikorski J."/>
            <person name="Zeytun A."/>
            <person name="Nolan M."/>
            <person name="Lapidus A."/>
            <person name="Lucas S."/>
            <person name="Hammon N."/>
            <person name="Deshpande S."/>
            <person name="Cheng J.F."/>
            <person name="Tapia R."/>
            <person name="Han C."/>
            <person name="Goodwin L."/>
            <person name="Pitluck S."/>
            <person name="Liolios K."/>
            <person name="Pagani I."/>
            <person name="Ivanova N."/>
            <person name="Huntemann M."/>
            <person name="Mavromatis K."/>
            <person name="Ovchinikova G."/>
            <person name="Pati A."/>
            <person name="Chen A."/>
            <person name="Palaniappan K."/>
            <person name="Land M."/>
            <person name="Hauser L."/>
            <person name="Brambilla E.M."/>
            <person name="Ngatchou-Djao O.D."/>
            <person name="Rohde M."/>
            <person name="Tindall B.J."/>
            <person name="Goker M."/>
            <person name="Detter J.C."/>
            <person name="Woyke T."/>
            <person name="Bristow J."/>
            <person name="Eisen J.A."/>
            <person name="Markowitz V."/>
            <person name="Hugenholtz P."/>
            <person name="Klenk H.P."/>
            <person name="Kyrpides N.C."/>
        </authorList>
    </citation>
    <scope>NUCLEOTIDE SEQUENCE [LARGE SCALE GENOMIC DNA]</scope>
    <source>
        <strain evidence="4">DSM 16511 / JCM 12458 / E9I37-1</strain>
    </source>
</reference>
<dbReference type="Pfam" id="PF20454">
    <property type="entry name" value="GpA_nuclease"/>
    <property type="match status" value="1"/>
</dbReference>
<dbReference type="Gene3D" id="3.40.50.300">
    <property type="entry name" value="P-loop containing nucleotide triphosphate hydrolases"/>
    <property type="match status" value="1"/>
</dbReference>
<feature type="domain" description="Phage terminase large subunit GpA ATPase" evidence="1">
    <location>
        <begin position="37"/>
        <end position="286"/>
    </location>
</feature>
<proteinExistence type="predicted"/>
<dbReference type="Pfam" id="PF05876">
    <property type="entry name" value="GpA_ATPase"/>
    <property type="match status" value="1"/>
</dbReference>
<dbReference type="GO" id="GO:0004519">
    <property type="term" value="F:endonuclease activity"/>
    <property type="evidence" value="ECO:0007669"/>
    <property type="project" value="InterPro"/>
</dbReference>
<dbReference type="HOGENOM" id="CLU_023850_4_1_7"/>
<sequence length="613" mass="70580">MSKELVENGFGISFKPDPIIPIDEWSDTYRILPSESSAEPGRYRTDRMPYLKEIARELSPQSPTQRVSVMKGVQLGFTELANNMIFTYADLYPCPMLMILPTESLAQTHASDKLWPSIEKTPRIAEKIYPRKKDGGSSKLDIRFPGGNLRIAYAFTTSTFASVSRRVVIKDDLDRWPDDVKGEGNPSALADKRADAFPNKKIYANSSPTLLKTSKIYREYMDGSQAVYDVPCPHCGEMFDLNKDRFVYEWDTEHYKLTGAVMCECPHCGEKIPETKKHVMTKDGKWRHKYPDRLHKSYRIPSWYSPFLPWTDIVQEYLTALKVQDEGIVDDMKTWVNTREAWVWEEEIHATQDIEILKLRADTPEAVVPPRTALLTMAVDVQVDHFWFEIRAYQYGNAKRTIRYGRVETWTDIEDLFRAHYLDEKGQPYAVKVCAIDSGYRTDEVYEFCAMNLDVAIPVKGVEKMTVPYKVTTVTKEKDGRSFTTGLKLYLLNTMYYKDMFDAQIKRSLALEEKGQLLSSDNVVTLHSEADGTIAEQWTSEYKAEEVNKKTGAVKMSWRKIRPKAPNHLWDCGVYNTFLGDLMGVKFLRPKPVVKRERKARASNPASNYMDEF</sequence>